<dbReference type="Gene3D" id="3.30.1360.130">
    <property type="entry name" value="Dipeptide transport protein"/>
    <property type="match status" value="1"/>
</dbReference>
<feature type="binding site" evidence="2">
    <location>
        <position position="8"/>
    </location>
    <ligand>
        <name>Zn(2+)</name>
        <dbReference type="ChEBI" id="CHEBI:29105"/>
        <label>1</label>
    </ligand>
</feature>
<dbReference type="InterPro" id="IPR027476">
    <property type="entry name" value="DppA_N"/>
</dbReference>
<reference evidence="3" key="1">
    <citation type="submission" date="2016-10" db="EMBL/GenBank/DDBJ databases">
        <title>Genome sequence of Streptomyces mangrovisoli MUSC 149.</title>
        <authorList>
            <person name="Lee L.-H."/>
            <person name="Ser H.-L."/>
        </authorList>
    </citation>
    <scope>NUCLEOTIDE SEQUENCE [LARGE SCALE GENOMIC DNA]</scope>
    <source>
        <strain evidence="3">MUSC 149</strain>
    </source>
</reference>
<accession>A0A1J4NNM6</accession>
<keyword evidence="2" id="KW-0862">Zinc</keyword>
<protein>
    <submittedName>
        <fullName evidence="3">Peptide ABC transporter substrate-binding protein</fullName>
    </submittedName>
</protein>
<evidence type="ECO:0000313" key="4">
    <source>
        <dbReference type="Proteomes" id="UP000034196"/>
    </source>
</evidence>
<dbReference type="OrthoDB" id="9785420at2"/>
<dbReference type="EMBL" id="LAVA02000090">
    <property type="protein sequence ID" value="OIJ63907.1"/>
    <property type="molecule type" value="Genomic_DNA"/>
</dbReference>
<sequence>MKVLISADMEGVTGVTFPDDCEPGHPRWEYHRRFLTDDVNAAIAGLAAAGATEILVNEAHADQRNLLLDRLDRRATLLIGTHKPLGMMEGVDRSPDAVAFVGYHTGAGQPGVLAHTYLPNTITAVRINGEPASEGRMNALLADEYGVPVILVTGDDLACEDARGWAPHAAHAVVKTCVDRYSAICLPPELSAARITEAAREGLTALPAPTGAIAPPAEGYTYEVSFDAAHLAPAACYIPGIVQTDPLTVRFTLPTMYEAIRCFRALTRVVTSAVENCYG</sequence>
<feature type="binding site" evidence="2">
    <location>
        <position position="134"/>
    </location>
    <ligand>
        <name>Zn(2+)</name>
        <dbReference type="ChEBI" id="CHEBI:29105"/>
        <label>2</label>
    </ligand>
</feature>
<proteinExistence type="predicted"/>
<feature type="binding site" evidence="2">
    <location>
        <position position="10"/>
    </location>
    <ligand>
        <name>Zn(2+)</name>
        <dbReference type="ChEBI" id="CHEBI:29105"/>
        <label>1</label>
    </ligand>
</feature>
<feature type="binding site" evidence="2">
    <location>
        <position position="60"/>
    </location>
    <ligand>
        <name>Zn(2+)</name>
        <dbReference type="ChEBI" id="CHEBI:29105"/>
        <label>2</label>
    </ligand>
</feature>
<evidence type="ECO:0000313" key="3">
    <source>
        <dbReference type="EMBL" id="OIJ63907.1"/>
    </source>
</evidence>
<dbReference type="RefSeq" id="WP_046583870.1">
    <property type="nucleotide sequence ID" value="NZ_LAVA02000090.1"/>
</dbReference>
<dbReference type="CDD" id="cd08663">
    <property type="entry name" value="DAP_dppA_1"/>
    <property type="match status" value="1"/>
</dbReference>
<dbReference type="GO" id="GO:0046872">
    <property type="term" value="F:metal ion binding"/>
    <property type="evidence" value="ECO:0007669"/>
    <property type="project" value="UniProtKB-KW"/>
</dbReference>
<comment type="caution">
    <text evidence="3">The sequence shown here is derived from an EMBL/GenBank/DDBJ whole genome shotgun (WGS) entry which is preliminary data.</text>
</comment>
<gene>
    <name evidence="3" type="ORF">WN71_031365</name>
</gene>
<keyword evidence="2" id="KW-0479">Metal-binding</keyword>
<dbReference type="AlphaFoldDB" id="A0A1J4NNM6"/>
<dbReference type="Gene3D" id="3.40.50.10780">
    <property type="entry name" value="Dipeptide transport protein"/>
    <property type="match status" value="1"/>
</dbReference>
<dbReference type="InterPro" id="IPR007035">
    <property type="entry name" value="Peptidase_M55"/>
</dbReference>
<name>A0A1J4NNM6_9ACTN</name>
<evidence type="ECO:0000256" key="2">
    <source>
        <dbReference type="PIRSR" id="PIRSR015853-2"/>
    </source>
</evidence>
<dbReference type="Pfam" id="PF04951">
    <property type="entry name" value="Peptidase_M55"/>
    <property type="match status" value="1"/>
</dbReference>
<dbReference type="SUPFAM" id="SSF63992">
    <property type="entry name" value="Dipeptide transport protein"/>
    <property type="match status" value="1"/>
</dbReference>
<feature type="binding site" evidence="2">
    <location>
        <position position="104"/>
    </location>
    <ligand>
        <name>Zn(2+)</name>
        <dbReference type="ChEBI" id="CHEBI:29105"/>
        <label>2</label>
    </ligand>
</feature>
<dbReference type="STRING" id="1428628.WN71_031365"/>
<feature type="active site" description="Nucleophile" evidence="1">
    <location>
        <position position="115"/>
    </location>
</feature>
<feature type="binding site" evidence="2">
    <location>
        <position position="8"/>
    </location>
    <ligand>
        <name>Zn(2+)</name>
        <dbReference type="ChEBI" id="CHEBI:29105"/>
        <label>2</label>
    </ligand>
</feature>
<keyword evidence="4" id="KW-1185">Reference proteome</keyword>
<evidence type="ECO:0000256" key="1">
    <source>
        <dbReference type="PIRSR" id="PIRSR015853-1"/>
    </source>
</evidence>
<dbReference type="PIRSF" id="PIRSF015853">
    <property type="entry name" value="Pep_DppA"/>
    <property type="match status" value="1"/>
</dbReference>
<dbReference type="Proteomes" id="UP000034196">
    <property type="component" value="Unassembled WGS sequence"/>
</dbReference>
<organism evidence="3 4">
    <name type="scientific">Streptomyces mangrovisoli</name>
    <dbReference type="NCBI Taxonomy" id="1428628"/>
    <lineage>
        <taxon>Bacteria</taxon>
        <taxon>Bacillati</taxon>
        <taxon>Actinomycetota</taxon>
        <taxon>Actinomycetes</taxon>
        <taxon>Kitasatosporales</taxon>
        <taxon>Streptomycetaceae</taxon>
        <taxon>Streptomyces</taxon>
    </lineage>
</organism>
<dbReference type="InterPro" id="IPR036177">
    <property type="entry name" value="Peptidase_M55_sf"/>
</dbReference>